<dbReference type="SUPFAM" id="SSF51735">
    <property type="entry name" value="NAD(P)-binding Rossmann-fold domains"/>
    <property type="match status" value="1"/>
</dbReference>
<dbReference type="GO" id="GO:0008677">
    <property type="term" value="F:2-dehydropantoate 2-reductase activity"/>
    <property type="evidence" value="ECO:0007669"/>
    <property type="project" value="UniProtKB-EC"/>
</dbReference>
<evidence type="ECO:0000256" key="5">
    <source>
        <dbReference type="ARBA" id="ARBA00019465"/>
    </source>
</evidence>
<keyword evidence="7 11" id="KW-0521">NADP</keyword>
<dbReference type="SUPFAM" id="SSF48179">
    <property type="entry name" value="6-phosphogluconate dehydrogenase C-terminal domain-like"/>
    <property type="match status" value="1"/>
</dbReference>
<comment type="catalytic activity">
    <reaction evidence="10 11">
        <text>(R)-pantoate + NADP(+) = 2-dehydropantoate + NADPH + H(+)</text>
        <dbReference type="Rhea" id="RHEA:16233"/>
        <dbReference type="ChEBI" id="CHEBI:11561"/>
        <dbReference type="ChEBI" id="CHEBI:15378"/>
        <dbReference type="ChEBI" id="CHEBI:15980"/>
        <dbReference type="ChEBI" id="CHEBI:57783"/>
        <dbReference type="ChEBI" id="CHEBI:58349"/>
        <dbReference type="EC" id="1.1.1.169"/>
    </reaction>
</comment>
<dbReference type="EC" id="1.1.1.169" evidence="4 11"/>
<dbReference type="PANTHER" id="PTHR43765:SF2">
    <property type="entry name" value="2-DEHYDROPANTOATE 2-REDUCTASE"/>
    <property type="match status" value="1"/>
</dbReference>
<evidence type="ECO:0000256" key="7">
    <source>
        <dbReference type="ARBA" id="ARBA00022857"/>
    </source>
</evidence>
<keyword evidence="8 11" id="KW-0560">Oxidoreductase</keyword>
<evidence type="ECO:0000313" key="14">
    <source>
        <dbReference type="EMBL" id="RYU09704.1"/>
    </source>
</evidence>
<dbReference type="PANTHER" id="PTHR43765">
    <property type="entry name" value="2-DEHYDROPANTOATE 2-REDUCTASE-RELATED"/>
    <property type="match status" value="1"/>
</dbReference>
<dbReference type="EMBL" id="SDPU01000035">
    <property type="protein sequence ID" value="RYU09704.1"/>
    <property type="molecule type" value="Genomic_DNA"/>
</dbReference>
<dbReference type="InterPro" id="IPR036291">
    <property type="entry name" value="NAD(P)-bd_dom_sf"/>
</dbReference>
<evidence type="ECO:0000256" key="11">
    <source>
        <dbReference type="RuleBase" id="RU362068"/>
    </source>
</evidence>
<evidence type="ECO:0000259" key="13">
    <source>
        <dbReference type="Pfam" id="PF08546"/>
    </source>
</evidence>
<evidence type="ECO:0000256" key="4">
    <source>
        <dbReference type="ARBA" id="ARBA00013014"/>
    </source>
</evidence>
<evidence type="ECO:0000256" key="8">
    <source>
        <dbReference type="ARBA" id="ARBA00023002"/>
    </source>
</evidence>
<dbReference type="Gene3D" id="3.40.50.720">
    <property type="entry name" value="NAD(P)-binding Rossmann-like Domain"/>
    <property type="match status" value="1"/>
</dbReference>
<gene>
    <name evidence="14" type="ORF">ETU37_22040</name>
</gene>
<comment type="function">
    <text evidence="1 11">Catalyzes the NADPH-dependent reduction of ketopantoate into pantoic acid.</text>
</comment>
<evidence type="ECO:0000259" key="12">
    <source>
        <dbReference type="Pfam" id="PF02558"/>
    </source>
</evidence>
<evidence type="ECO:0000256" key="9">
    <source>
        <dbReference type="ARBA" id="ARBA00032024"/>
    </source>
</evidence>
<dbReference type="UniPathway" id="UPA00028">
    <property type="reaction ID" value="UER00004"/>
</dbReference>
<feature type="domain" description="Ketopantoate reductase C-terminal" evidence="13">
    <location>
        <begin position="185"/>
        <end position="319"/>
    </location>
</feature>
<evidence type="ECO:0000256" key="10">
    <source>
        <dbReference type="ARBA" id="ARBA00048793"/>
    </source>
</evidence>
<evidence type="ECO:0000313" key="15">
    <source>
        <dbReference type="Proteomes" id="UP000291189"/>
    </source>
</evidence>
<evidence type="ECO:0000256" key="6">
    <source>
        <dbReference type="ARBA" id="ARBA00022655"/>
    </source>
</evidence>
<dbReference type="InterPro" id="IPR013328">
    <property type="entry name" value="6PGD_dom2"/>
</dbReference>
<evidence type="ECO:0000256" key="1">
    <source>
        <dbReference type="ARBA" id="ARBA00002919"/>
    </source>
</evidence>
<keyword evidence="6 11" id="KW-0566">Pantothenate biosynthesis</keyword>
<dbReference type="OrthoDB" id="5175573at2"/>
<dbReference type="InterPro" id="IPR013332">
    <property type="entry name" value="KPR_N"/>
</dbReference>
<comment type="pathway">
    <text evidence="2 11">Cofactor biosynthesis; (R)-pantothenate biosynthesis; (R)-pantoate from 3-methyl-2-oxobutanoate: step 2/2.</text>
</comment>
<evidence type="ECO:0000256" key="3">
    <source>
        <dbReference type="ARBA" id="ARBA00007870"/>
    </source>
</evidence>
<dbReference type="NCBIfam" id="TIGR00745">
    <property type="entry name" value="apbA_panE"/>
    <property type="match status" value="1"/>
</dbReference>
<organism evidence="14 15">
    <name type="scientific">Nocardioides iriomotensis</name>
    <dbReference type="NCBI Taxonomy" id="715784"/>
    <lineage>
        <taxon>Bacteria</taxon>
        <taxon>Bacillati</taxon>
        <taxon>Actinomycetota</taxon>
        <taxon>Actinomycetes</taxon>
        <taxon>Propionibacteriales</taxon>
        <taxon>Nocardioidaceae</taxon>
        <taxon>Nocardioides</taxon>
    </lineage>
</organism>
<dbReference type="InterPro" id="IPR050838">
    <property type="entry name" value="Ketopantoate_reductase"/>
</dbReference>
<reference evidence="14 15" key="1">
    <citation type="submission" date="2019-01" db="EMBL/GenBank/DDBJ databases">
        <title>Nocardioides guangzhouensis sp. nov., an actinobacterium isolated from soil.</title>
        <authorList>
            <person name="Fu Y."/>
            <person name="Cai Y."/>
            <person name="Lin Z."/>
            <person name="Chen P."/>
        </authorList>
    </citation>
    <scope>NUCLEOTIDE SEQUENCE [LARGE SCALE GENOMIC DNA]</scope>
    <source>
        <strain evidence="14 15">NBRC 105384</strain>
    </source>
</reference>
<dbReference type="Gene3D" id="1.10.1040.10">
    <property type="entry name" value="N-(1-d-carboxylethyl)-l-norvaline Dehydrogenase, domain 2"/>
    <property type="match status" value="1"/>
</dbReference>
<dbReference type="GO" id="GO:0050661">
    <property type="term" value="F:NADP binding"/>
    <property type="evidence" value="ECO:0007669"/>
    <property type="project" value="TreeGrafter"/>
</dbReference>
<comment type="similarity">
    <text evidence="3 11">Belongs to the ketopantoate reductase family.</text>
</comment>
<sequence>MSHHDYAIVGGGAIGGTLGHHLARTGHRVTVVDADPGHVAAIREHGLAIVRDGERSVVPVAAAVTPDEGGPEVVDRVILAVKAQATDAALAWVVPRLSADGFVVSLQNGLNEAAIADRVGADRTVGAFVNLFADVTGPGEIRDGGLGALVIGELDGTGSARVRSVVDDLQAWGPARATGNVHGFLWSKLGFGAMLTATALADAPMADLIDRHRPVMHALAAEIFAVAAAEGITLEQFDAFDPASYAGSDAGAREAATDRLVAWLRTQSKDRSGIWRDLAVRRRRTEVPTHYGEVIRVAGRLGVPTPLTERLLRHIRELEGGGPMGEDRLVDLAAHLG</sequence>
<proteinExistence type="inferred from homology"/>
<name>A0A4Q5IUX0_9ACTN</name>
<protein>
    <recommendedName>
        <fullName evidence="5 11">2-dehydropantoate 2-reductase</fullName>
        <ecNumber evidence="4 11">1.1.1.169</ecNumber>
    </recommendedName>
    <alternativeName>
        <fullName evidence="9 11">Ketopantoate reductase</fullName>
    </alternativeName>
</protein>
<dbReference type="GO" id="GO:0005737">
    <property type="term" value="C:cytoplasm"/>
    <property type="evidence" value="ECO:0007669"/>
    <property type="project" value="TreeGrafter"/>
</dbReference>
<dbReference type="GO" id="GO:0015940">
    <property type="term" value="P:pantothenate biosynthetic process"/>
    <property type="evidence" value="ECO:0007669"/>
    <property type="project" value="UniProtKB-UniPathway"/>
</dbReference>
<dbReference type="AlphaFoldDB" id="A0A4Q5IUX0"/>
<dbReference type="InterPro" id="IPR008927">
    <property type="entry name" value="6-PGluconate_DH-like_C_sf"/>
</dbReference>
<feature type="domain" description="Ketopantoate reductase N-terminal" evidence="12">
    <location>
        <begin position="6"/>
        <end position="155"/>
    </location>
</feature>
<comment type="caution">
    <text evidence="14">The sequence shown here is derived from an EMBL/GenBank/DDBJ whole genome shotgun (WGS) entry which is preliminary data.</text>
</comment>
<dbReference type="Pfam" id="PF08546">
    <property type="entry name" value="ApbA_C"/>
    <property type="match status" value="1"/>
</dbReference>
<dbReference type="Proteomes" id="UP000291189">
    <property type="component" value="Unassembled WGS sequence"/>
</dbReference>
<evidence type="ECO:0000256" key="2">
    <source>
        <dbReference type="ARBA" id="ARBA00004994"/>
    </source>
</evidence>
<dbReference type="InterPro" id="IPR013752">
    <property type="entry name" value="KPA_reductase"/>
</dbReference>
<dbReference type="Pfam" id="PF02558">
    <property type="entry name" value="ApbA"/>
    <property type="match status" value="1"/>
</dbReference>
<accession>A0A4Q5IUX0</accession>
<dbReference type="RefSeq" id="WP_129989469.1">
    <property type="nucleotide sequence ID" value="NZ_SDPU01000035.1"/>
</dbReference>
<keyword evidence="15" id="KW-1185">Reference proteome</keyword>
<dbReference type="InterPro" id="IPR003710">
    <property type="entry name" value="ApbA"/>
</dbReference>